<gene>
    <name evidence="2" type="ORF">AVEN_174400_1</name>
</gene>
<sequence>MDLELSTYFYWFHELSRDYVTSYIMKSLPVERQALKPRRVGWILIGQQAAVCHDGRDEGWIGRENGSWTGRDEVAQAGLEQKIEAGQEEMRSGQERMEKGQEEMKGLIDEVKGEVQRKIDEVQL</sequence>
<name>A0A4Y2H2U2_ARAVE</name>
<dbReference type="AlphaFoldDB" id="A0A4Y2H2U2"/>
<feature type="coiled-coil region" evidence="1">
    <location>
        <begin position="83"/>
        <end position="110"/>
    </location>
</feature>
<accession>A0A4Y2H2U2</accession>
<dbReference type="Proteomes" id="UP000499080">
    <property type="component" value="Unassembled WGS sequence"/>
</dbReference>
<protein>
    <submittedName>
        <fullName evidence="2">Uncharacterized protein</fullName>
    </submittedName>
</protein>
<organism evidence="2 3">
    <name type="scientific">Araneus ventricosus</name>
    <name type="common">Orbweaver spider</name>
    <name type="synonym">Epeira ventricosa</name>
    <dbReference type="NCBI Taxonomy" id="182803"/>
    <lineage>
        <taxon>Eukaryota</taxon>
        <taxon>Metazoa</taxon>
        <taxon>Ecdysozoa</taxon>
        <taxon>Arthropoda</taxon>
        <taxon>Chelicerata</taxon>
        <taxon>Arachnida</taxon>
        <taxon>Araneae</taxon>
        <taxon>Araneomorphae</taxon>
        <taxon>Entelegynae</taxon>
        <taxon>Araneoidea</taxon>
        <taxon>Araneidae</taxon>
        <taxon>Araneus</taxon>
    </lineage>
</organism>
<reference evidence="2 3" key="1">
    <citation type="journal article" date="2019" name="Sci. Rep.">
        <title>Orb-weaving spider Araneus ventricosus genome elucidates the spidroin gene catalogue.</title>
        <authorList>
            <person name="Kono N."/>
            <person name="Nakamura H."/>
            <person name="Ohtoshi R."/>
            <person name="Moran D.A.P."/>
            <person name="Shinohara A."/>
            <person name="Yoshida Y."/>
            <person name="Fujiwara M."/>
            <person name="Mori M."/>
            <person name="Tomita M."/>
            <person name="Arakawa K."/>
        </authorList>
    </citation>
    <scope>NUCLEOTIDE SEQUENCE [LARGE SCALE GENOMIC DNA]</scope>
</reference>
<evidence type="ECO:0000313" key="2">
    <source>
        <dbReference type="EMBL" id="GBM59415.1"/>
    </source>
</evidence>
<keyword evidence="1" id="KW-0175">Coiled coil</keyword>
<dbReference type="EMBL" id="BGPR01001681">
    <property type="protein sequence ID" value="GBM59415.1"/>
    <property type="molecule type" value="Genomic_DNA"/>
</dbReference>
<evidence type="ECO:0000313" key="3">
    <source>
        <dbReference type="Proteomes" id="UP000499080"/>
    </source>
</evidence>
<keyword evidence="3" id="KW-1185">Reference proteome</keyword>
<comment type="caution">
    <text evidence="2">The sequence shown here is derived from an EMBL/GenBank/DDBJ whole genome shotgun (WGS) entry which is preliminary data.</text>
</comment>
<proteinExistence type="predicted"/>
<evidence type="ECO:0000256" key="1">
    <source>
        <dbReference type="SAM" id="Coils"/>
    </source>
</evidence>